<name>A0A6P7G6Q7_DIAVI</name>
<protein>
    <submittedName>
        <fullName evidence="3">Uncharacterized protein LOC114334647 isoform X1</fullName>
    </submittedName>
    <submittedName>
        <fullName evidence="4">Uncharacterized protein LOC114334647 isoform X2</fullName>
    </submittedName>
</protein>
<organism evidence="4">
    <name type="scientific">Diabrotica virgifera virgifera</name>
    <name type="common">western corn rootworm</name>
    <dbReference type="NCBI Taxonomy" id="50390"/>
    <lineage>
        <taxon>Eukaryota</taxon>
        <taxon>Metazoa</taxon>
        <taxon>Ecdysozoa</taxon>
        <taxon>Arthropoda</taxon>
        <taxon>Hexapoda</taxon>
        <taxon>Insecta</taxon>
        <taxon>Pterygota</taxon>
        <taxon>Neoptera</taxon>
        <taxon>Endopterygota</taxon>
        <taxon>Coleoptera</taxon>
        <taxon>Polyphaga</taxon>
        <taxon>Cucujiformia</taxon>
        <taxon>Chrysomeloidea</taxon>
        <taxon>Chrysomelidae</taxon>
        <taxon>Galerucinae</taxon>
        <taxon>Diabroticina</taxon>
        <taxon>Diabroticites</taxon>
        <taxon>Diabrotica</taxon>
    </lineage>
</organism>
<evidence type="ECO:0000313" key="1">
    <source>
        <dbReference type="EnsemblMetazoa" id="XP_028140541.1"/>
    </source>
</evidence>
<reference evidence="3 4" key="1">
    <citation type="submission" date="2025-04" db="UniProtKB">
        <authorList>
            <consortium name="RefSeq"/>
        </authorList>
    </citation>
    <scope>IDENTIFICATION</scope>
    <source>
        <tissue evidence="3 4">Whole insect</tissue>
    </source>
</reference>
<dbReference type="OrthoDB" id="6717992at2759"/>
<gene>
    <name evidence="3 4" type="primary">LOC114334647</name>
</gene>
<proteinExistence type="predicted"/>
<dbReference type="RefSeq" id="XP_028140548.1">
    <property type="nucleotide sequence ID" value="XM_028284747.1"/>
</dbReference>
<evidence type="ECO:0000313" key="2">
    <source>
        <dbReference type="Proteomes" id="UP001652700"/>
    </source>
</evidence>
<accession>A0A6P7G6Q7</accession>
<dbReference type="EnsemblMetazoa" id="XM_028284740.2">
    <property type="protein sequence ID" value="XP_028140541.1"/>
    <property type="gene ID" value="LOC114334647"/>
</dbReference>
<keyword evidence="2" id="KW-1185">Reference proteome</keyword>
<dbReference type="GeneID" id="114334647"/>
<dbReference type="KEGG" id="dvv:114334647"/>
<dbReference type="RefSeq" id="XP_028140541.1">
    <property type="nucleotide sequence ID" value="XM_028284740.1"/>
</dbReference>
<evidence type="ECO:0000313" key="4">
    <source>
        <dbReference type="RefSeq" id="XP_028140548.1"/>
    </source>
</evidence>
<dbReference type="AlphaFoldDB" id="A0A6P7G6Q7"/>
<sequence length="255" mass="29722">MNLNIRSHIDGLGLRFCKFRLTRVPLFPLRNAWILKQPGKAIFYLFTIMILIVKESHEHGRCNHNCFGPVTRLKIYNELSHGYLHVNGSNVVTTDESDGILYKISSGRNFYLYDMRAEKFICWRSRRPRATRELRNKARHRMHSPLIARNFSNPKCRFQDLVAEGGVGYVNLAPAFNRSLLMKFNSRGRFVTQECTPSTKEVRKRHLCAKQTNFLIDDGDACECREAERHFCRAKFAKMKEFRSVCKTSNRINGL</sequence>
<dbReference type="CTD" id="116164619"/>
<dbReference type="Proteomes" id="UP001652700">
    <property type="component" value="Unplaced"/>
</dbReference>
<reference evidence="1" key="2">
    <citation type="submission" date="2025-05" db="UniProtKB">
        <authorList>
            <consortium name="EnsemblMetazoa"/>
        </authorList>
    </citation>
    <scope>IDENTIFICATION</scope>
</reference>
<evidence type="ECO:0000313" key="3">
    <source>
        <dbReference type="RefSeq" id="XP_028140541.1"/>
    </source>
</evidence>